<dbReference type="SMART" id="SM00184">
    <property type="entry name" value="RING"/>
    <property type="match status" value="2"/>
</dbReference>
<proteinExistence type="predicted"/>
<dbReference type="PANTHER" id="PTHR45915">
    <property type="entry name" value="TRANSCRIPTION INTERMEDIARY FACTOR"/>
    <property type="match status" value="1"/>
</dbReference>
<evidence type="ECO:0000256" key="1">
    <source>
        <dbReference type="ARBA" id="ARBA00004123"/>
    </source>
</evidence>
<feature type="non-terminal residue" evidence="8">
    <location>
        <position position="1"/>
    </location>
</feature>
<dbReference type="PROSITE" id="PS50089">
    <property type="entry name" value="ZF_RING_2"/>
    <property type="match status" value="1"/>
</dbReference>
<dbReference type="PROSITE" id="PS00518">
    <property type="entry name" value="ZF_RING_1"/>
    <property type="match status" value="1"/>
</dbReference>
<evidence type="ECO:0000259" key="6">
    <source>
        <dbReference type="PROSITE" id="PS50089"/>
    </source>
</evidence>
<evidence type="ECO:0000313" key="9">
    <source>
        <dbReference type="Proteomes" id="UP000580879"/>
    </source>
</evidence>
<evidence type="ECO:0000256" key="3">
    <source>
        <dbReference type="ARBA" id="ARBA00022771"/>
    </source>
</evidence>
<keyword evidence="4" id="KW-0862">Zinc</keyword>
<protein>
    <submittedName>
        <fullName evidence="8">TIF1B factor</fullName>
    </submittedName>
</protein>
<keyword evidence="3 5" id="KW-0863">Zinc-finger</keyword>
<keyword evidence="9" id="KW-1185">Reference proteome</keyword>
<organism evidence="8 9">
    <name type="scientific">Climacteris rufus</name>
    <name type="common">rufous treecreeper</name>
    <dbReference type="NCBI Taxonomy" id="47695"/>
    <lineage>
        <taxon>Eukaryota</taxon>
        <taxon>Metazoa</taxon>
        <taxon>Chordata</taxon>
        <taxon>Craniata</taxon>
        <taxon>Vertebrata</taxon>
        <taxon>Euteleostomi</taxon>
        <taxon>Archelosauria</taxon>
        <taxon>Archosauria</taxon>
        <taxon>Dinosauria</taxon>
        <taxon>Saurischia</taxon>
        <taxon>Theropoda</taxon>
        <taxon>Coelurosauria</taxon>
        <taxon>Aves</taxon>
        <taxon>Neognathae</taxon>
        <taxon>Neoaves</taxon>
        <taxon>Telluraves</taxon>
        <taxon>Australaves</taxon>
        <taxon>Passeriformes</taxon>
        <taxon>Climacteridae</taxon>
        <taxon>Climacteris</taxon>
    </lineage>
</organism>
<dbReference type="Pfam" id="PF14634">
    <property type="entry name" value="zf-RING_5"/>
    <property type="match status" value="1"/>
</dbReference>
<dbReference type="InterPro" id="IPR000315">
    <property type="entry name" value="Znf_B-box"/>
</dbReference>
<dbReference type="InterPro" id="IPR001841">
    <property type="entry name" value="Znf_RING"/>
</dbReference>
<gene>
    <name evidence="8" type="primary">Trim28_0</name>
    <name evidence="8" type="ORF">CLIRUF_R06922</name>
</gene>
<dbReference type="InterPro" id="IPR013083">
    <property type="entry name" value="Znf_RING/FYVE/PHD"/>
</dbReference>
<dbReference type="InterPro" id="IPR042713">
    <property type="entry name" value="TIF1beta_RING-HC"/>
</dbReference>
<evidence type="ECO:0000259" key="7">
    <source>
        <dbReference type="PROSITE" id="PS50119"/>
    </source>
</evidence>
<dbReference type="InterPro" id="IPR017907">
    <property type="entry name" value="Znf_RING_CS"/>
</dbReference>
<dbReference type="Pfam" id="PF00643">
    <property type="entry name" value="zf-B_box"/>
    <property type="match status" value="2"/>
</dbReference>
<dbReference type="EMBL" id="VZRZ01001936">
    <property type="protein sequence ID" value="NWW72365.1"/>
    <property type="molecule type" value="Genomic_DNA"/>
</dbReference>
<dbReference type="SMART" id="SM00336">
    <property type="entry name" value="BBOX"/>
    <property type="match status" value="2"/>
</dbReference>
<evidence type="ECO:0000313" key="8">
    <source>
        <dbReference type="EMBL" id="NWW72365.1"/>
    </source>
</evidence>
<dbReference type="Gene3D" id="3.30.40.10">
    <property type="entry name" value="Zinc/RING finger domain, C3HC4 (zinc finger)"/>
    <property type="match status" value="1"/>
</dbReference>
<reference evidence="8 9" key="1">
    <citation type="submission" date="2019-09" db="EMBL/GenBank/DDBJ databases">
        <title>Bird 10,000 Genomes (B10K) Project - Family phase.</title>
        <authorList>
            <person name="Zhang G."/>
        </authorList>
    </citation>
    <scope>NUCLEOTIDE SEQUENCE [LARGE SCALE GENOMIC DNA]</scope>
    <source>
        <strain evidence="8">B10K-DU-029-53</strain>
    </source>
</reference>
<dbReference type="GO" id="GO:0005634">
    <property type="term" value="C:nucleus"/>
    <property type="evidence" value="ECO:0007669"/>
    <property type="project" value="UniProtKB-SubCell"/>
</dbReference>
<feature type="domain" description="B box-type" evidence="7">
    <location>
        <begin position="106"/>
        <end position="153"/>
    </location>
</feature>
<comment type="caution">
    <text evidence="8">The sequence shown here is derived from an EMBL/GenBank/DDBJ whole genome shotgun (WGS) entry which is preliminary data.</text>
</comment>
<comment type="subcellular location">
    <subcellularLocation>
        <location evidence="1">Nucleus</location>
    </subcellularLocation>
</comment>
<dbReference type="SMART" id="SM00502">
    <property type="entry name" value="BBC"/>
    <property type="match status" value="1"/>
</dbReference>
<feature type="non-terminal residue" evidence="8">
    <location>
        <position position="369"/>
    </location>
</feature>
<feature type="domain" description="RING-type" evidence="6">
    <location>
        <begin position="27"/>
        <end position="80"/>
    </location>
</feature>
<dbReference type="Proteomes" id="UP000580879">
    <property type="component" value="Unassembled WGS sequence"/>
</dbReference>
<dbReference type="Gene3D" id="3.30.160.60">
    <property type="entry name" value="Classic Zinc Finger"/>
    <property type="match status" value="1"/>
</dbReference>
<dbReference type="PROSITE" id="PS50119">
    <property type="entry name" value="ZF_BBOX"/>
    <property type="match status" value="2"/>
</dbReference>
<name>A0A7K6QHC6_9PASS</name>
<keyword evidence="2" id="KW-0479">Metal-binding</keyword>
<dbReference type="Gene3D" id="4.10.830.40">
    <property type="match status" value="1"/>
</dbReference>
<evidence type="ECO:0000256" key="2">
    <source>
        <dbReference type="ARBA" id="ARBA00022723"/>
    </source>
</evidence>
<dbReference type="SUPFAM" id="SSF57850">
    <property type="entry name" value="RING/U-box"/>
    <property type="match status" value="1"/>
</dbReference>
<dbReference type="GO" id="GO:0008270">
    <property type="term" value="F:zinc ion binding"/>
    <property type="evidence" value="ECO:0007669"/>
    <property type="project" value="UniProtKB-KW"/>
</dbReference>
<dbReference type="GO" id="GO:0000785">
    <property type="term" value="C:chromatin"/>
    <property type="evidence" value="ECO:0007669"/>
    <property type="project" value="TreeGrafter"/>
</dbReference>
<dbReference type="SUPFAM" id="SSF57845">
    <property type="entry name" value="B-box zinc-binding domain"/>
    <property type="match status" value="1"/>
</dbReference>
<dbReference type="PANTHER" id="PTHR45915:SF8">
    <property type="entry name" value="TRIPARTITE MOTIF CONTAINING 28"/>
    <property type="match status" value="1"/>
</dbReference>
<sequence>MSVLLPVAAGNGPGVKGAEPPELLERCGACRERLSPQREPRLLPCLHSVCRGCLGAAPGPAASDRPGEGEVWMFDCPVCQQQCPLGDIMENFFLQDSGTGTAPGQGSGQSCTSCEDNAAATSFCLECAEPLCDTCVEAHQRVRYTRDHTVRALGKFLSPSCHHLPRAGAALCPAHPAEPLVLFCSTCDTLTCRDCHLSTHRDHQSQFLEDAVRKQRSVLAALVQRLGDKHAVLQRSTKELRGFIRRVTDVQKRGQVEVKMAILQIMKELNKRGKVLVSDAQRVTEGQQEKLEQQHQAMTKVQRQQEHILRFAARALDSPHSTALLLSRRLIHSQLLRALRVVLEPVEPQGDMKFQWDLHAWTKSAESFG</sequence>
<dbReference type="InterPro" id="IPR003649">
    <property type="entry name" value="Bbox_C"/>
</dbReference>
<dbReference type="AlphaFoldDB" id="A0A7K6QHC6"/>
<accession>A0A7K6QHC6</accession>
<evidence type="ECO:0000256" key="4">
    <source>
        <dbReference type="ARBA" id="ARBA00022833"/>
    </source>
</evidence>
<feature type="domain" description="B box-type" evidence="7">
    <location>
        <begin position="167"/>
        <end position="208"/>
    </location>
</feature>
<dbReference type="OrthoDB" id="1870062at2759"/>
<dbReference type="CDD" id="cd16765">
    <property type="entry name" value="RING-HC_TIF1beta"/>
    <property type="match status" value="1"/>
</dbReference>
<evidence type="ECO:0000256" key="5">
    <source>
        <dbReference type="PROSITE-ProRule" id="PRU00024"/>
    </source>
</evidence>